<feature type="domain" description="4Fe4S-binding SPASM" evidence="1">
    <location>
        <begin position="132"/>
        <end position="185"/>
    </location>
</feature>
<feature type="non-terminal residue" evidence="2">
    <location>
        <position position="1"/>
    </location>
</feature>
<reference evidence="2" key="1">
    <citation type="journal article" date="2015" name="Nature">
        <title>Complex archaea that bridge the gap between prokaryotes and eukaryotes.</title>
        <authorList>
            <person name="Spang A."/>
            <person name="Saw J.H."/>
            <person name="Jorgensen S.L."/>
            <person name="Zaremba-Niedzwiedzka K."/>
            <person name="Martijn J."/>
            <person name="Lind A.E."/>
            <person name="van Eijk R."/>
            <person name="Schleper C."/>
            <person name="Guy L."/>
            <person name="Ettema T.J."/>
        </authorList>
    </citation>
    <scope>NUCLEOTIDE SEQUENCE</scope>
</reference>
<sequence>LRFNLQSHKPEIHNFLTNSKSYQNAIVSLKNSINLGFNTEIHIIPLKQNYKDLFESIKFFKTIGISKVKFLRFVPHGRGSINKLYLDLSQNQYRDLIKKFISLKNKFKDFIEIGSSFSNSLISNNSIYCRDCQIGKDKIAITPEGKVFPCVSTKNLKLFDFQIKKQSLYKILNSKEYLKKINYYLSIPDRNIKNKNKPNLYYDLCPTQRYLKIKYLN</sequence>
<dbReference type="CDD" id="cd21109">
    <property type="entry name" value="SPASM"/>
    <property type="match status" value="1"/>
</dbReference>
<dbReference type="InterPro" id="IPR013785">
    <property type="entry name" value="Aldolase_TIM"/>
</dbReference>
<comment type="caution">
    <text evidence="2">The sequence shown here is derived from an EMBL/GenBank/DDBJ whole genome shotgun (WGS) entry which is preliminary data.</text>
</comment>
<dbReference type="SUPFAM" id="SSF102114">
    <property type="entry name" value="Radical SAM enzymes"/>
    <property type="match status" value="1"/>
</dbReference>
<evidence type="ECO:0000313" key="2">
    <source>
        <dbReference type="EMBL" id="KKL64915.1"/>
    </source>
</evidence>
<gene>
    <name evidence="2" type="ORF">LCGC14_2160200</name>
</gene>
<accession>A0A0F9G5W5</accession>
<dbReference type="AlphaFoldDB" id="A0A0F9G5W5"/>
<protein>
    <recommendedName>
        <fullName evidence="1">4Fe4S-binding SPASM domain-containing protein</fullName>
    </recommendedName>
</protein>
<proteinExistence type="predicted"/>
<dbReference type="PANTHER" id="PTHR11228">
    <property type="entry name" value="RADICAL SAM DOMAIN PROTEIN"/>
    <property type="match status" value="1"/>
</dbReference>
<dbReference type="InterPro" id="IPR058240">
    <property type="entry name" value="rSAM_sf"/>
</dbReference>
<organism evidence="2">
    <name type="scientific">marine sediment metagenome</name>
    <dbReference type="NCBI Taxonomy" id="412755"/>
    <lineage>
        <taxon>unclassified sequences</taxon>
        <taxon>metagenomes</taxon>
        <taxon>ecological metagenomes</taxon>
    </lineage>
</organism>
<dbReference type="Gene3D" id="3.20.20.70">
    <property type="entry name" value="Aldolase class I"/>
    <property type="match status" value="1"/>
</dbReference>
<dbReference type="PANTHER" id="PTHR11228:SF7">
    <property type="entry name" value="PQQA PEPTIDE CYCLASE"/>
    <property type="match status" value="1"/>
</dbReference>
<dbReference type="InterPro" id="IPR023885">
    <property type="entry name" value="4Fe4S-binding_SPASM_dom"/>
</dbReference>
<dbReference type="InterPro" id="IPR050377">
    <property type="entry name" value="Radical_SAM_PqqE_MftC-like"/>
</dbReference>
<name>A0A0F9G5W5_9ZZZZ</name>
<evidence type="ECO:0000259" key="1">
    <source>
        <dbReference type="Pfam" id="PF13186"/>
    </source>
</evidence>
<dbReference type="Pfam" id="PF13186">
    <property type="entry name" value="SPASM"/>
    <property type="match status" value="1"/>
</dbReference>
<dbReference type="EMBL" id="LAZR01027697">
    <property type="protein sequence ID" value="KKL64915.1"/>
    <property type="molecule type" value="Genomic_DNA"/>
</dbReference>